<dbReference type="EMBL" id="MN740828">
    <property type="protein sequence ID" value="QHU13988.1"/>
    <property type="molecule type" value="Genomic_DNA"/>
</dbReference>
<reference evidence="3" key="1">
    <citation type="journal article" date="2020" name="Nature">
        <title>Giant virus diversity and host interactions through global metagenomics.</title>
        <authorList>
            <person name="Schulz F."/>
            <person name="Roux S."/>
            <person name="Paez-Espino D."/>
            <person name="Jungbluth S."/>
            <person name="Walsh D.A."/>
            <person name="Denef V.J."/>
            <person name="McMahon K.D."/>
            <person name="Konstantinidis K.T."/>
            <person name="Eloe-Fadrosh E.A."/>
            <person name="Kyrpides N.C."/>
            <person name="Woyke T."/>
        </authorList>
    </citation>
    <scope>NUCLEOTIDE SEQUENCE</scope>
    <source>
        <strain evidence="3">GVMAG-S-1101182-85</strain>
    </source>
</reference>
<organism evidence="3">
    <name type="scientific">viral metagenome</name>
    <dbReference type="NCBI Taxonomy" id="1070528"/>
    <lineage>
        <taxon>unclassified sequences</taxon>
        <taxon>metagenomes</taxon>
        <taxon>organismal metagenomes</taxon>
    </lineage>
</organism>
<proteinExistence type="predicted"/>
<feature type="region of interest" description="Disordered" evidence="2">
    <location>
        <begin position="732"/>
        <end position="770"/>
    </location>
</feature>
<evidence type="ECO:0000313" key="3">
    <source>
        <dbReference type="EMBL" id="QHU13988.1"/>
    </source>
</evidence>
<evidence type="ECO:0000256" key="2">
    <source>
        <dbReference type="SAM" id="MobiDB-lite"/>
    </source>
</evidence>
<sequence>MAAPAAGYVPTAHQANTDFKTDINRIIFADELSRNKFRFLDKMRFIPSLRDKYIHFNHTFNIKERLSDMFVITLYNSNAMSVRKLMVNKAHDKLDKLKICHITFHYDKGGVHHNDTPAGALHITRDKVKEKVRLRLQYIRDKRMPHIQILSEQDPNVLNKEELAFLELVLTTINELLPGIYFESVKEREINKQRKKAGHGAVEEEILVPISDDMYQFEDARLFENLYAAGAAGSAGSAGSAMGDLSKAQIEAALGAAAAPASPAALGPAKSAKQGKKTAKTAKQLAAEAAAEAEKANANALKEAEALAAQEKAVLNAEKAIREAPKKEEEGMKVLLQLVYGPIGQDKRFDLIALTEGPAEITTELLQSLIQMYIPDIPIPEEVIKMYIDDTESIPLSLRQLIYYYDIMKINLSKYTQVKQDFINFYKQKIMFISKDTINKIRTQLEVDIQNPKKIEKFRGTREVQPNEPLQSINDYINFPKYWPLMCIYGEPTQSEKNIFDLYVRTTNIIFNNQGLAITIGDTESPIFDKFRYKLLLNSIKDIDDVKDEKERQKVVKEQIKFEAKVLEAIQKIGVNNINILYLKFTNDAGKTPDKLIQYLSRLVKETKLFMYTVTLSTAEFEADKFIRYINYDGIKRLKNIKPLEILLEKDKNGQEILERKILIQDILKNKQIADNIIADQKEKKAYDNAANAANAANAGLGGSAGTQENLKSLNAAISRQAELEAKQSAFLSNPASAAGADPAGKGGRRTYKKRKQYSKHRRMSLKQKY</sequence>
<feature type="compositionally biased region" description="Basic residues" evidence="2">
    <location>
        <begin position="747"/>
        <end position="770"/>
    </location>
</feature>
<protein>
    <submittedName>
        <fullName evidence="3">Uncharacterized protein</fullName>
    </submittedName>
</protein>
<evidence type="ECO:0000256" key="1">
    <source>
        <dbReference type="SAM" id="Coils"/>
    </source>
</evidence>
<dbReference type="AlphaFoldDB" id="A0A6C0KCF7"/>
<accession>A0A6C0KCF7</accession>
<keyword evidence="1" id="KW-0175">Coiled coil</keyword>
<feature type="coiled-coil region" evidence="1">
    <location>
        <begin position="279"/>
        <end position="310"/>
    </location>
</feature>
<name>A0A6C0KCF7_9ZZZZ</name>